<dbReference type="Proteomes" id="UP001151760">
    <property type="component" value="Unassembled WGS sequence"/>
</dbReference>
<feature type="region of interest" description="Disordered" evidence="2">
    <location>
        <begin position="111"/>
        <end position="135"/>
    </location>
</feature>
<reference evidence="3" key="1">
    <citation type="journal article" date="2022" name="Int. J. Mol. Sci.">
        <title>Draft Genome of Tanacetum Coccineum: Genomic Comparison of Closely Related Tanacetum-Family Plants.</title>
        <authorList>
            <person name="Yamashiro T."/>
            <person name="Shiraishi A."/>
            <person name="Nakayama K."/>
            <person name="Satake H."/>
        </authorList>
    </citation>
    <scope>NUCLEOTIDE SEQUENCE</scope>
</reference>
<evidence type="ECO:0000256" key="1">
    <source>
        <dbReference type="SAM" id="Coils"/>
    </source>
</evidence>
<evidence type="ECO:0000313" key="4">
    <source>
        <dbReference type="Proteomes" id="UP001151760"/>
    </source>
</evidence>
<proteinExistence type="predicted"/>
<accession>A0ABQ5CS63</accession>
<gene>
    <name evidence="3" type="ORF">Tco_0909597</name>
</gene>
<feature type="coiled-coil region" evidence="1">
    <location>
        <begin position="244"/>
        <end position="271"/>
    </location>
</feature>
<keyword evidence="1" id="KW-0175">Coiled coil</keyword>
<feature type="coiled-coil region" evidence="1">
    <location>
        <begin position="140"/>
        <end position="185"/>
    </location>
</feature>
<name>A0ABQ5CS63_9ASTR</name>
<keyword evidence="4" id="KW-1185">Reference proteome</keyword>
<sequence length="395" mass="45783">MNGDEDKYLDDILNLEAKVKTNENVVIKMSQSVQALFVLGLKSLSFYDPKMKHGLGYENTYMLKKAISQNPKLYDAYCFNNSKMHVNLNALYETFVPQKELSAEQKYFPSVSMTSGTSSNASTSSPPPATMPKSMICGVNDNSNDEIEKVKRESIDVQENLLKRIKILENDFQRCQKQCIEFELQLQHQKEKTKCENSLCKLLKRENVKLEYQKLFDSIKKTRTQTQGEIDELIEHVNQKTYAYADVRAQNQDLLITISELKAKLKNVEKYYYSEDQYAVSIKEDTAYPCLHSPKTTEDKAQYAVSRETQYAVFKIWNEYNILEDIKRGPYSKKSPIRLRMTKVIKGEFEKIKDVKVEDVSLTCDTSLEVFNNEVNRLSGMDDDLFTYEVEVDNW</sequence>
<evidence type="ECO:0000256" key="2">
    <source>
        <dbReference type="SAM" id="MobiDB-lite"/>
    </source>
</evidence>
<reference evidence="3" key="2">
    <citation type="submission" date="2022-01" db="EMBL/GenBank/DDBJ databases">
        <authorList>
            <person name="Yamashiro T."/>
            <person name="Shiraishi A."/>
            <person name="Satake H."/>
            <person name="Nakayama K."/>
        </authorList>
    </citation>
    <scope>NUCLEOTIDE SEQUENCE</scope>
</reference>
<protein>
    <submittedName>
        <fullName evidence="3">Uncharacterized protein</fullName>
    </submittedName>
</protein>
<organism evidence="3 4">
    <name type="scientific">Tanacetum coccineum</name>
    <dbReference type="NCBI Taxonomy" id="301880"/>
    <lineage>
        <taxon>Eukaryota</taxon>
        <taxon>Viridiplantae</taxon>
        <taxon>Streptophyta</taxon>
        <taxon>Embryophyta</taxon>
        <taxon>Tracheophyta</taxon>
        <taxon>Spermatophyta</taxon>
        <taxon>Magnoliopsida</taxon>
        <taxon>eudicotyledons</taxon>
        <taxon>Gunneridae</taxon>
        <taxon>Pentapetalae</taxon>
        <taxon>asterids</taxon>
        <taxon>campanulids</taxon>
        <taxon>Asterales</taxon>
        <taxon>Asteraceae</taxon>
        <taxon>Asteroideae</taxon>
        <taxon>Anthemideae</taxon>
        <taxon>Anthemidinae</taxon>
        <taxon>Tanacetum</taxon>
    </lineage>
</organism>
<feature type="compositionally biased region" description="Low complexity" evidence="2">
    <location>
        <begin position="111"/>
        <end position="124"/>
    </location>
</feature>
<dbReference type="EMBL" id="BQNB010014533">
    <property type="protein sequence ID" value="GJT29322.1"/>
    <property type="molecule type" value="Genomic_DNA"/>
</dbReference>
<comment type="caution">
    <text evidence="3">The sequence shown here is derived from an EMBL/GenBank/DDBJ whole genome shotgun (WGS) entry which is preliminary data.</text>
</comment>
<evidence type="ECO:0000313" key="3">
    <source>
        <dbReference type="EMBL" id="GJT29322.1"/>
    </source>
</evidence>